<proteinExistence type="predicted"/>
<evidence type="ECO:0000256" key="6">
    <source>
        <dbReference type="SAM" id="Phobius"/>
    </source>
</evidence>
<dbReference type="Proteomes" id="UP000753724">
    <property type="component" value="Unassembled WGS sequence"/>
</dbReference>
<feature type="domain" description="DUF4131" evidence="8">
    <location>
        <begin position="64"/>
        <end position="217"/>
    </location>
</feature>
<dbReference type="InterPro" id="IPR025405">
    <property type="entry name" value="DUF4131"/>
</dbReference>
<feature type="transmembrane region" description="Helical" evidence="6">
    <location>
        <begin position="366"/>
        <end position="383"/>
    </location>
</feature>
<keyword evidence="4 6" id="KW-1133">Transmembrane helix</keyword>
<dbReference type="PANTHER" id="PTHR30619">
    <property type="entry name" value="DNA INTERNALIZATION/COMPETENCE PROTEIN COMEC/REC2"/>
    <property type="match status" value="1"/>
</dbReference>
<feature type="transmembrane region" description="Helical" evidence="6">
    <location>
        <begin position="318"/>
        <end position="336"/>
    </location>
</feature>
<feature type="transmembrane region" description="Helical" evidence="6">
    <location>
        <begin position="42"/>
        <end position="59"/>
    </location>
</feature>
<evidence type="ECO:0000256" key="1">
    <source>
        <dbReference type="ARBA" id="ARBA00004651"/>
    </source>
</evidence>
<keyword evidence="10" id="KW-1185">Reference proteome</keyword>
<reference evidence="10" key="1">
    <citation type="submission" date="2020-01" db="EMBL/GenBank/DDBJ databases">
        <title>Sphingomonas sp. strain CSW-10.</title>
        <authorList>
            <person name="Chen W.-M."/>
        </authorList>
    </citation>
    <scope>NUCLEOTIDE SEQUENCE [LARGE SCALE GENOMIC DNA]</scope>
    <source>
        <strain evidence="10">FSY-8</strain>
    </source>
</reference>
<feature type="transmembrane region" description="Helical" evidence="6">
    <location>
        <begin position="427"/>
        <end position="449"/>
    </location>
</feature>
<dbReference type="PANTHER" id="PTHR30619:SF1">
    <property type="entry name" value="RECOMBINATION PROTEIN 2"/>
    <property type="match status" value="1"/>
</dbReference>
<dbReference type="Pfam" id="PF13567">
    <property type="entry name" value="DUF4131"/>
    <property type="match status" value="1"/>
</dbReference>
<dbReference type="Pfam" id="PF03772">
    <property type="entry name" value="Competence"/>
    <property type="match status" value="1"/>
</dbReference>
<feature type="transmembrane region" description="Helical" evidence="6">
    <location>
        <begin position="283"/>
        <end position="306"/>
    </location>
</feature>
<dbReference type="EMBL" id="JAAAPO010000002">
    <property type="protein sequence ID" value="NBC36123.1"/>
    <property type="molecule type" value="Genomic_DNA"/>
</dbReference>
<feature type="transmembrane region" description="Helical" evidence="6">
    <location>
        <begin position="94"/>
        <end position="112"/>
    </location>
</feature>
<dbReference type="InterPro" id="IPR004477">
    <property type="entry name" value="ComEC_N"/>
</dbReference>
<accession>A0ABW9XC86</accession>
<feature type="transmembrane region" description="Helical" evidence="6">
    <location>
        <begin position="455"/>
        <end position="480"/>
    </location>
</feature>
<keyword evidence="2" id="KW-1003">Cell membrane</keyword>
<feature type="transmembrane region" description="Helical" evidence="6">
    <location>
        <begin position="65"/>
        <end position="82"/>
    </location>
</feature>
<feature type="transmembrane region" description="Helical" evidence="6">
    <location>
        <begin position="517"/>
        <end position="540"/>
    </location>
</feature>
<keyword evidence="3 6" id="KW-0812">Transmembrane</keyword>
<protein>
    <submittedName>
        <fullName evidence="9">DUF4131 domain-containing protein</fullName>
    </submittedName>
</protein>
<evidence type="ECO:0000259" key="7">
    <source>
        <dbReference type="Pfam" id="PF03772"/>
    </source>
</evidence>
<dbReference type="NCBIfam" id="TIGR00360">
    <property type="entry name" value="ComEC_N-term"/>
    <property type="match status" value="1"/>
</dbReference>
<organism evidence="9 10">
    <name type="scientific">Novosphingobium ovatum</name>
    <dbReference type="NCBI Taxonomy" id="1908523"/>
    <lineage>
        <taxon>Bacteria</taxon>
        <taxon>Pseudomonadati</taxon>
        <taxon>Pseudomonadota</taxon>
        <taxon>Alphaproteobacteria</taxon>
        <taxon>Sphingomonadales</taxon>
        <taxon>Sphingomonadaceae</taxon>
        <taxon>Novosphingobium</taxon>
    </lineage>
</organism>
<comment type="caution">
    <text evidence="9">The sequence shown here is derived from an EMBL/GenBank/DDBJ whole genome shotgun (WGS) entry which is preliminary data.</text>
</comment>
<evidence type="ECO:0000259" key="8">
    <source>
        <dbReference type="Pfam" id="PF13567"/>
    </source>
</evidence>
<feature type="domain" description="ComEC/Rec2-related protein" evidence="7">
    <location>
        <begin position="259"/>
        <end position="543"/>
    </location>
</feature>
<evidence type="ECO:0000313" key="10">
    <source>
        <dbReference type="Proteomes" id="UP000753724"/>
    </source>
</evidence>
<keyword evidence="5 6" id="KW-0472">Membrane</keyword>
<evidence type="ECO:0000256" key="4">
    <source>
        <dbReference type="ARBA" id="ARBA00022989"/>
    </source>
</evidence>
<sequence length="726" mass="76426">MDPIPVSDTAASQQAHWRSRASFARAGNAIEQFLATAEYDGLAWLVAGFALGIAAWFVLPGRSQWMALIAGGVGLALGACAAMQRDGRWPWCRAALIGMPLALAAGCALVWAKSAWVGAAAIPYPSVVTVNARILARDAMPAAGKVRLLLALRPDALAGPIRARVSVPDRFDLSAAQEGAIVRIKARLMPPSAPLWPGAYDAARRAWFDGVAATGAALGPLVLVREAADGGSIDHARHALAERVHARLPGAAGGIAVALASGERGALSASDEAAMRDAGLTHLLSVSGLHVSAVVGGAYWIVLRLLALWPWLALRVRLPLIAGGAGALAGIAYTLLTGAQVPTLRSCVGALLVLAAVAFGRQPMSLRLLALAGFVVLLLWPESVVGPSFQMSFGAVLAIVALHQARPARAFLAARDEGWLWRHGRQWVMLLLTGLVIELALMPITFFHFHRGGVYGALANLVAIPLTTVVVMPLLAGALALDAVVGGLSTPLWQATAASLDGLLGLARAVAARPDAVTVIPTMGEGVFGLFLAGMIWLALWRGTMRAWGIVPALAGAVALAMARPADVLISPDAHHIGMLVDDGAQLVVLGQGRSTFYTAAMLEAEGQSLPFRPLPSWQGARCNTDFCRVVLRRPERDWTFLLGRNDHSAATEAMVVACAGVDVVIARTPLPAECHPRHLKVDKDVLHYAGGMALYLAEGRVLRVADSQGQHPWWRAPSVRPQTPQ</sequence>
<evidence type="ECO:0000256" key="5">
    <source>
        <dbReference type="ARBA" id="ARBA00023136"/>
    </source>
</evidence>
<gene>
    <name evidence="9" type="ORF">GTZ99_06070</name>
</gene>
<feature type="transmembrane region" description="Helical" evidence="6">
    <location>
        <begin position="547"/>
        <end position="563"/>
    </location>
</feature>
<evidence type="ECO:0000256" key="2">
    <source>
        <dbReference type="ARBA" id="ARBA00022475"/>
    </source>
</evidence>
<evidence type="ECO:0000313" key="9">
    <source>
        <dbReference type="EMBL" id="NBC36123.1"/>
    </source>
</evidence>
<name>A0ABW9XC86_9SPHN</name>
<dbReference type="InterPro" id="IPR052159">
    <property type="entry name" value="Competence_DNA_uptake"/>
</dbReference>
<comment type="subcellular location">
    <subcellularLocation>
        <location evidence="1">Cell membrane</location>
        <topology evidence="1">Multi-pass membrane protein</topology>
    </subcellularLocation>
</comment>
<evidence type="ECO:0000256" key="3">
    <source>
        <dbReference type="ARBA" id="ARBA00022692"/>
    </source>
</evidence>